<keyword evidence="3" id="KW-1003">Cell membrane</keyword>
<evidence type="ECO:0000256" key="6">
    <source>
        <dbReference type="ARBA" id="ARBA00022989"/>
    </source>
</evidence>
<sequence length="137" mass="13875">MTLAILSALGGGILIGGAAVFMKAATGHIPGVSGIMGRAIISPPALWCWAFLAGIVGSGVMARFVWGWSVPVSFSQSGWPRLMLSGVLVGVGTKLARGCTSGHGVCGLGNLSGRSLIAVLCFMVTAGLVVFARHYTG</sequence>
<keyword evidence="6 9" id="KW-1133">Transmembrane helix</keyword>
<protein>
    <submittedName>
        <fullName evidence="10">YeeE/YedE family protein</fullName>
    </submittedName>
</protein>
<comment type="subcellular location">
    <subcellularLocation>
        <location evidence="1">Cell inner membrane</location>
        <topology evidence="1">Multi-pass membrane protein</topology>
    </subcellularLocation>
</comment>
<comment type="similarity">
    <text evidence="8">Belongs to the TsuA/YedE (TC 9.B.102) family.</text>
</comment>
<evidence type="ECO:0000256" key="2">
    <source>
        <dbReference type="ARBA" id="ARBA00022448"/>
    </source>
</evidence>
<organism evidence="10 11">
    <name type="scientific">Acetobacter thailandicus</name>
    <dbReference type="NCBI Taxonomy" id="1502842"/>
    <lineage>
        <taxon>Bacteria</taxon>
        <taxon>Pseudomonadati</taxon>
        <taxon>Pseudomonadota</taxon>
        <taxon>Alphaproteobacteria</taxon>
        <taxon>Acetobacterales</taxon>
        <taxon>Acetobacteraceae</taxon>
        <taxon>Acetobacter</taxon>
    </lineage>
</organism>
<proteinExistence type="inferred from homology"/>
<evidence type="ECO:0000256" key="8">
    <source>
        <dbReference type="ARBA" id="ARBA00035655"/>
    </source>
</evidence>
<evidence type="ECO:0000313" key="11">
    <source>
        <dbReference type="Proteomes" id="UP001301152"/>
    </source>
</evidence>
<dbReference type="RefSeq" id="WP_173560257.1">
    <property type="nucleotide sequence ID" value="NZ_JAPIUZ010000004.1"/>
</dbReference>
<keyword evidence="4" id="KW-0997">Cell inner membrane</keyword>
<evidence type="ECO:0000256" key="3">
    <source>
        <dbReference type="ARBA" id="ARBA00022475"/>
    </source>
</evidence>
<evidence type="ECO:0000256" key="1">
    <source>
        <dbReference type="ARBA" id="ARBA00004429"/>
    </source>
</evidence>
<accession>A0ABT3QFL0</accession>
<comment type="caution">
    <text evidence="10">The sequence shown here is derived from an EMBL/GenBank/DDBJ whole genome shotgun (WGS) entry which is preliminary data.</text>
</comment>
<keyword evidence="5 9" id="KW-0812">Transmembrane</keyword>
<evidence type="ECO:0000313" key="10">
    <source>
        <dbReference type="EMBL" id="MCX2564077.1"/>
    </source>
</evidence>
<keyword evidence="11" id="KW-1185">Reference proteome</keyword>
<dbReference type="PANTHER" id="PTHR30574:SF1">
    <property type="entry name" value="SULPHUR TRANSPORT DOMAIN-CONTAINING PROTEIN"/>
    <property type="match status" value="1"/>
</dbReference>
<keyword evidence="7 9" id="KW-0472">Membrane</keyword>
<dbReference type="Proteomes" id="UP001301152">
    <property type="component" value="Unassembled WGS sequence"/>
</dbReference>
<gene>
    <name evidence="10" type="ORF">OQ497_08905</name>
</gene>
<keyword evidence="2" id="KW-0813">Transport</keyword>
<dbReference type="EMBL" id="JAPIUZ010000004">
    <property type="protein sequence ID" value="MCX2564077.1"/>
    <property type="molecule type" value="Genomic_DNA"/>
</dbReference>
<feature type="transmembrane region" description="Helical" evidence="9">
    <location>
        <begin position="46"/>
        <end position="66"/>
    </location>
</feature>
<evidence type="ECO:0000256" key="7">
    <source>
        <dbReference type="ARBA" id="ARBA00023136"/>
    </source>
</evidence>
<evidence type="ECO:0000256" key="4">
    <source>
        <dbReference type="ARBA" id="ARBA00022519"/>
    </source>
</evidence>
<feature type="transmembrane region" description="Helical" evidence="9">
    <location>
        <begin position="116"/>
        <end position="135"/>
    </location>
</feature>
<reference evidence="10 11" key="1">
    <citation type="submission" date="2022-11" db="EMBL/GenBank/DDBJ databases">
        <title>Genome sequencing of Acetobacter type strain.</title>
        <authorList>
            <person name="Heo J."/>
            <person name="Lee D."/>
            <person name="Han B.-H."/>
            <person name="Hong S.-B."/>
            <person name="Kwon S.-W."/>
        </authorList>
    </citation>
    <scope>NUCLEOTIDE SEQUENCE [LARGE SCALE GENOMIC DNA]</scope>
    <source>
        <strain evidence="10 11">KACC 21253</strain>
    </source>
</reference>
<dbReference type="InterPro" id="IPR007272">
    <property type="entry name" value="Sulf_transp_TsuA/YedE"/>
</dbReference>
<evidence type="ECO:0000256" key="9">
    <source>
        <dbReference type="SAM" id="Phobius"/>
    </source>
</evidence>
<dbReference type="PANTHER" id="PTHR30574">
    <property type="entry name" value="INNER MEMBRANE PROTEIN YEDE"/>
    <property type="match status" value="1"/>
</dbReference>
<evidence type="ECO:0000256" key="5">
    <source>
        <dbReference type="ARBA" id="ARBA00022692"/>
    </source>
</evidence>
<name>A0ABT3QFL0_9PROT</name>
<feature type="transmembrane region" description="Helical" evidence="9">
    <location>
        <begin position="6"/>
        <end position="25"/>
    </location>
</feature>